<evidence type="ECO:0000313" key="2">
    <source>
        <dbReference type="EMBL" id="KGA29819.1"/>
    </source>
</evidence>
<evidence type="ECO:0000313" key="1">
    <source>
        <dbReference type="EMBL" id="KFX09617.1"/>
    </source>
</evidence>
<keyword evidence="4" id="KW-1185">Reference proteome</keyword>
<evidence type="ECO:0000313" key="4">
    <source>
        <dbReference type="Proteomes" id="UP000029436"/>
    </source>
</evidence>
<reference evidence="3 4" key="1">
    <citation type="submission" date="2014-08" db="EMBL/GenBank/DDBJ databases">
        <title>Genome sequences of NCPPB Pectobacterium isolates.</title>
        <authorList>
            <person name="Glover R.H."/>
            <person name="Sapp M."/>
            <person name="Elphinstone J."/>
        </authorList>
    </citation>
    <scope>NUCLEOTIDE SEQUENCE [LARGE SCALE GENOMIC DNA]</scope>
    <source>
        <strain evidence="1 3">NCPPB 3701</strain>
        <strain evidence="2 4">NCPPB3702</strain>
    </source>
</reference>
<name>A0AAW3ELP1_9GAMM</name>
<accession>A0AAW3ELP1</accession>
<dbReference type="EMBL" id="JQHP01000001">
    <property type="protein sequence ID" value="KFX09617.1"/>
    <property type="molecule type" value="Genomic_DNA"/>
</dbReference>
<dbReference type="EMBL" id="JQOH01000002">
    <property type="protein sequence ID" value="KGA29819.1"/>
    <property type="molecule type" value="Genomic_DNA"/>
</dbReference>
<dbReference type="Proteomes" id="UP000029436">
    <property type="component" value="Unassembled WGS sequence"/>
</dbReference>
<dbReference type="RefSeq" id="WP_005967844.1">
    <property type="nucleotide sequence ID" value="NZ_JQHP01000001.1"/>
</dbReference>
<evidence type="ECO:0000313" key="3">
    <source>
        <dbReference type="Proteomes" id="UP000029257"/>
    </source>
</evidence>
<dbReference type="AlphaFoldDB" id="A0AAW3ELP1"/>
<proteinExistence type="predicted"/>
<dbReference type="Proteomes" id="UP000029257">
    <property type="component" value="Unassembled WGS sequence"/>
</dbReference>
<gene>
    <name evidence="1" type="ORF">JV38_01435</name>
    <name evidence="2" type="ORF">KU73_05160</name>
</gene>
<sequence>MHQLTREIPKFTLRHLKLAGVIQRLQDIMVKENLTPDELVSCSEAVRDSQRRIDSALLKSEGSDA</sequence>
<protein>
    <submittedName>
        <fullName evidence="1">Uncharacterized protein</fullName>
    </submittedName>
</protein>
<organism evidence="1 3">
    <name type="scientific">Pectobacterium wasabiae</name>
    <dbReference type="NCBI Taxonomy" id="55208"/>
    <lineage>
        <taxon>Bacteria</taxon>
        <taxon>Pseudomonadati</taxon>
        <taxon>Pseudomonadota</taxon>
        <taxon>Gammaproteobacteria</taxon>
        <taxon>Enterobacterales</taxon>
        <taxon>Pectobacteriaceae</taxon>
        <taxon>Pectobacterium</taxon>
    </lineage>
</organism>
<comment type="caution">
    <text evidence="1">The sequence shown here is derived from an EMBL/GenBank/DDBJ whole genome shotgun (WGS) entry which is preliminary data.</text>
</comment>